<protein>
    <submittedName>
        <fullName evidence="4">DUF4041 domain-containing protein</fullName>
    </submittedName>
</protein>
<keyword evidence="1" id="KW-0175">Coiled coil</keyword>
<dbReference type="EMBL" id="ABEXCJ050000001">
    <property type="protein sequence ID" value="EMR4588090.1"/>
    <property type="molecule type" value="Genomic_DNA"/>
</dbReference>
<organism evidence="4">
    <name type="scientific">Providencia rettgeri</name>
    <dbReference type="NCBI Taxonomy" id="587"/>
    <lineage>
        <taxon>Bacteria</taxon>
        <taxon>Pseudomonadati</taxon>
        <taxon>Pseudomonadota</taxon>
        <taxon>Gammaproteobacteria</taxon>
        <taxon>Enterobacterales</taxon>
        <taxon>Morganellaceae</taxon>
        <taxon>Providencia</taxon>
    </lineage>
</organism>
<feature type="coiled-coil region" evidence="1">
    <location>
        <begin position="109"/>
        <end position="136"/>
    </location>
</feature>
<evidence type="ECO:0000259" key="3">
    <source>
        <dbReference type="SMART" id="SM00974"/>
    </source>
</evidence>
<evidence type="ECO:0000313" key="4">
    <source>
        <dbReference type="EMBL" id="ELR5215903.1"/>
    </source>
</evidence>
<feature type="coiled-coil region" evidence="1">
    <location>
        <begin position="40"/>
        <end position="75"/>
    </location>
</feature>
<feature type="coiled-coil region" evidence="1">
    <location>
        <begin position="275"/>
        <end position="362"/>
    </location>
</feature>
<gene>
    <name evidence="5" type="ORF">M0K77_000341</name>
    <name evidence="4" type="ORF">M0K77_RS01705</name>
</gene>
<accession>A0AAD2VP98</accession>
<keyword evidence="2" id="KW-1133">Transmembrane helix</keyword>
<name>A0AAD2VP98_PRORE</name>
<feature type="transmembrane region" description="Helical" evidence="2">
    <location>
        <begin position="6"/>
        <end position="22"/>
    </location>
</feature>
<dbReference type="Pfam" id="PF13455">
    <property type="entry name" value="MUG113"/>
    <property type="match status" value="1"/>
</dbReference>
<evidence type="ECO:0000313" key="5">
    <source>
        <dbReference type="EMBL" id="EMR4588090.1"/>
    </source>
</evidence>
<keyword evidence="2" id="KW-0812">Transmembrane</keyword>
<dbReference type="AlphaFoldDB" id="A0AAD2VP98"/>
<feature type="domain" description="Bacteriophage T5 Orf172 DNA-binding" evidence="3">
    <location>
        <begin position="379"/>
        <end position="462"/>
    </location>
</feature>
<comment type="caution">
    <text evidence="4">The sequence shown here is derived from an EMBL/GenBank/DDBJ whole genome shotgun (WGS) entry which is preliminary data.</text>
</comment>
<reference evidence="4" key="1">
    <citation type="submission" date="2023-10" db="EMBL/GenBank/DDBJ databases">
        <authorList>
            <consortium name="Clinical and Environmental Microbiology Branch: Whole genome sequencing antimicrobial resistance pathogens in the healthcare setting"/>
        </authorList>
    </citation>
    <scope>NUCLEOTIDE SEQUENCE</scope>
    <source>
        <strain evidence="4">2020QW-00022</strain>
    </source>
</reference>
<dbReference type="InterPro" id="IPR018306">
    <property type="entry name" value="Phage_T5_Orf172_DNA-bd"/>
</dbReference>
<keyword evidence="2" id="KW-0472">Membrane</keyword>
<evidence type="ECO:0000256" key="1">
    <source>
        <dbReference type="SAM" id="Coils"/>
    </source>
</evidence>
<dbReference type="SMART" id="SM00974">
    <property type="entry name" value="T5orf172"/>
    <property type="match status" value="1"/>
</dbReference>
<sequence length="510" mass="59131">MNLVPIGISILLFILLIVVFVIKQKEKKNYELKLMRFKPIDDAENEAKKILDAVSKEEKERLDKIKADEQRSRDEINAEVLEKRRAIDSEIKEKTEAIESREHKSQIEIDNQKQELIILKESYNEKRKQLIQLTEKLALVNDSAEMLDFGIYKPRFDYHDSIAYQEAILRNKEQQKGLIRSNDACYAPSGWTVNGSESEGKRMTKQYVKLLVRAFNSECDAALAKVRAGNVEQLIKRVENAFEALNKFGQTVGIRITGEYLAVRLEEILLTHEKEQKIQDEKDILREERELQREEEKAQREYEKAIKEEQKAEKDFQKAMDKARKELEKANAEEKERIESKIAELESKLAEAQALSERAKSQAQLTRSGHVYVISNIGAFGENIYKIGLTRRLEPEERVNELGSASVPFKFDIHALIYSDDAPALETSLHQEFINHRVNMVNNRKEFFNVPLSLIEKKVRELGFDASFDEFAIAKEYRETQNLLSIVNNTKSNREDDSAKKIEDEYPLMV</sequence>
<dbReference type="InterPro" id="IPR025280">
    <property type="entry name" value="SNIPE"/>
</dbReference>
<dbReference type="Pfam" id="PF13250">
    <property type="entry name" value="SNIPE"/>
    <property type="match status" value="1"/>
</dbReference>
<dbReference type="EMBL" id="ABEXCJ040000001">
    <property type="protein sequence ID" value="ELR5215903.1"/>
    <property type="molecule type" value="Genomic_DNA"/>
</dbReference>
<proteinExistence type="predicted"/>
<evidence type="ECO:0000256" key="2">
    <source>
        <dbReference type="SAM" id="Phobius"/>
    </source>
</evidence>